<comment type="caution">
    <text evidence="1">The sequence shown here is derived from an EMBL/GenBank/DDBJ whole genome shotgun (WGS) entry which is preliminary data.</text>
</comment>
<reference evidence="1" key="1">
    <citation type="submission" date="2020-11" db="EMBL/GenBank/DDBJ databases">
        <authorList>
            <consortium name="DOE Joint Genome Institute"/>
            <person name="Ahrendt S."/>
            <person name="Riley R."/>
            <person name="Andreopoulos W."/>
            <person name="Labutti K."/>
            <person name="Pangilinan J."/>
            <person name="Ruiz-Duenas F.J."/>
            <person name="Barrasa J.M."/>
            <person name="Sanchez-Garcia M."/>
            <person name="Camarero S."/>
            <person name="Miyauchi S."/>
            <person name="Serrano A."/>
            <person name="Linde D."/>
            <person name="Babiker R."/>
            <person name="Drula E."/>
            <person name="Ayuso-Fernandez I."/>
            <person name="Pacheco R."/>
            <person name="Padilla G."/>
            <person name="Ferreira P."/>
            <person name="Barriuso J."/>
            <person name="Kellner H."/>
            <person name="Castanera R."/>
            <person name="Alfaro M."/>
            <person name="Ramirez L."/>
            <person name="Pisabarro A.G."/>
            <person name="Kuo A."/>
            <person name="Tritt A."/>
            <person name="Lipzen A."/>
            <person name="He G."/>
            <person name="Yan M."/>
            <person name="Ng V."/>
            <person name="Cullen D."/>
            <person name="Martin F."/>
            <person name="Rosso M.-N."/>
            <person name="Henrissat B."/>
            <person name="Hibbett D."/>
            <person name="Martinez A.T."/>
            <person name="Grigoriev I.V."/>
        </authorList>
    </citation>
    <scope>NUCLEOTIDE SEQUENCE</scope>
    <source>
        <strain evidence="1">CBS 506.95</strain>
    </source>
</reference>
<gene>
    <name evidence="1" type="ORF">CPB83DRAFT_751682</name>
</gene>
<proteinExistence type="predicted"/>
<keyword evidence="2" id="KW-1185">Reference proteome</keyword>
<accession>A0A9P6E3Q9</accession>
<name>A0A9P6E3Q9_9AGAR</name>
<dbReference type="OrthoDB" id="3247418at2759"/>
<sequence length="178" mass="20776">MERIQAVIKDTDTPSWIESVPLNFGETAAGMLKADEWCTMSTIYLPIALISLWGDNNQHAHSDASYFQEDAYLEQLKCWVSSLTHLHPGINHRVNGHMAFHIYEFLRLFGPVRSWWCFPFERLIGHLQCLPHNHKHGQIEATMFTLWIRAARLRMWLKRPDCPPALRECRKVFDKAFG</sequence>
<organism evidence="1 2">
    <name type="scientific">Crepidotus variabilis</name>
    <dbReference type="NCBI Taxonomy" id="179855"/>
    <lineage>
        <taxon>Eukaryota</taxon>
        <taxon>Fungi</taxon>
        <taxon>Dikarya</taxon>
        <taxon>Basidiomycota</taxon>
        <taxon>Agaricomycotina</taxon>
        <taxon>Agaricomycetes</taxon>
        <taxon>Agaricomycetidae</taxon>
        <taxon>Agaricales</taxon>
        <taxon>Agaricineae</taxon>
        <taxon>Crepidotaceae</taxon>
        <taxon>Crepidotus</taxon>
    </lineage>
</organism>
<feature type="non-terminal residue" evidence="1">
    <location>
        <position position="178"/>
    </location>
</feature>
<protein>
    <submittedName>
        <fullName evidence="1">Uncharacterized protein</fullName>
    </submittedName>
</protein>
<dbReference type="EMBL" id="MU157969">
    <property type="protein sequence ID" value="KAF9521984.1"/>
    <property type="molecule type" value="Genomic_DNA"/>
</dbReference>
<dbReference type="Proteomes" id="UP000807306">
    <property type="component" value="Unassembled WGS sequence"/>
</dbReference>
<evidence type="ECO:0000313" key="2">
    <source>
        <dbReference type="Proteomes" id="UP000807306"/>
    </source>
</evidence>
<dbReference type="AlphaFoldDB" id="A0A9P6E3Q9"/>
<evidence type="ECO:0000313" key="1">
    <source>
        <dbReference type="EMBL" id="KAF9521984.1"/>
    </source>
</evidence>